<gene>
    <name evidence="2" type="ORF">K458DRAFT_412559</name>
</gene>
<keyword evidence="3" id="KW-1185">Reference proteome</keyword>
<sequence length="145" mass="16441">MEDTPYQHQSAQPHNHPYGSPPPNGAAPYQQYDSLPRWQPVPRSWDTGEAVNPEVLRALQNPALNQPPSAPSSSSQQARGQAHTEHQTSTINPSNPQLTYSALRYFSDRHKPTTSMDRWMGEDHRTGVWDGVEFVRRQEAEGRRD</sequence>
<dbReference type="EMBL" id="MU005570">
    <property type="protein sequence ID" value="KAF2691261.1"/>
    <property type="molecule type" value="Genomic_DNA"/>
</dbReference>
<feature type="compositionally biased region" description="Polar residues" evidence="1">
    <location>
        <begin position="1"/>
        <end position="13"/>
    </location>
</feature>
<evidence type="ECO:0000256" key="1">
    <source>
        <dbReference type="SAM" id="MobiDB-lite"/>
    </source>
</evidence>
<protein>
    <submittedName>
        <fullName evidence="2">Uncharacterized protein</fullName>
    </submittedName>
</protein>
<proteinExistence type="predicted"/>
<feature type="compositionally biased region" description="Low complexity" evidence="1">
    <location>
        <begin position="60"/>
        <end position="78"/>
    </location>
</feature>
<feature type="compositionally biased region" description="Polar residues" evidence="1">
    <location>
        <begin position="87"/>
        <end position="99"/>
    </location>
</feature>
<evidence type="ECO:0000313" key="2">
    <source>
        <dbReference type="EMBL" id="KAF2691261.1"/>
    </source>
</evidence>
<feature type="region of interest" description="Disordered" evidence="1">
    <location>
        <begin position="1"/>
        <end position="99"/>
    </location>
</feature>
<name>A0A6G1JM05_9PLEO</name>
<dbReference type="Proteomes" id="UP000799291">
    <property type="component" value="Unassembled WGS sequence"/>
</dbReference>
<feature type="non-terminal residue" evidence="2">
    <location>
        <position position="145"/>
    </location>
</feature>
<dbReference type="AlphaFoldDB" id="A0A6G1JM05"/>
<evidence type="ECO:0000313" key="3">
    <source>
        <dbReference type="Proteomes" id="UP000799291"/>
    </source>
</evidence>
<organism evidence="2 3">
    <name type="scientific">Lentithecium fluviatile CBS 122367</name>
    <dbReference type="NCBI Taxonomy" id="1168545"/>
    <lineage>
        <taxon>Eukaryota</taxon>
        <taxon>Fungi</taxon>
        <taxon>Dikarya</taxon>
        <taxon>Ascomycota</taxon>
        <taxon>Pezizomycotina</taxon>
        <taxon>Dothideomycetes</taxon>
        <taxon>Pleosporomycetidae</taxon>
        <taxon>Pleosporales</taxon>
        <taxon>Massarineae</taxon>
        <taxon>Lentitheciaceae</taxon>
        <taxon>Lentithecium</taxon>
    </lineage>
</organism>
<reference evidence="2" key="1">
    <citation type="journal article" date="2020" name="Stud. Mycol.">
        <title>101 Dothideomycetes genomes: a test case for predicting lifestyles and emergence of pathogens.</title>
        <authorList>
            <person name="Haridas S."/>
            <person name="Albert R."/>
            <person name="Binder M."/>
            <person name="Bloem J."/>
            <person name="Labutti K."/>
            <person name="Salamov A."/>
            <person name="Andreopoulos B."/>
            <person name="Baker S."/>
            <person name="Barry K."/>
            <person name="Bills G."/>
            <person name="Bluhm B."/>
            <person name="Cannon C."/>
            <person name="Castanera R."/>
            <person name="Culley D."/>
            <person name="Daum C."/>
            <person name="Ezra D."/>
            <person name="Gonzalez J."/>
            <person name="Henrissat B."/>
            <person name="Kuo A."/>
            <person name="Liang C."/>
            <person name="Lipzen A."/>
            <person name="Lutzoni F."/>
            <person name="Magnuson J."/>
            <person name="Mondo S."/>
            <person name="Nolan M."/>
            <person name="Ohm R."/>
            <person name="Pangilinan J."/>
            <person name="Park H.-J."/>
            <person name="Ramirez L."/>
            <person name="Alfaro M."/>
            <person name="Sun H."/>
            <person name="Tritt A."/>
            <person name="Yoshinaga Y."/>
            <person name="Zwiers L.-H."/>
            <person name="Turgeon B."/>
            <person name="Goodwin S."/>
            <person name="Spatafora J."/>
            <person name="Crous P."/>
            <person name="Grigoriev I."/>
        </authorList>
    </citation>
    <scope>NUCLEOTIDE SEQUENCE</scope>
    <source>
        <strain evidence="2">CBS 122367</strain>
    </source>
</reference>
<accession>A0A6G1JM05</accession>